<dbReference type="PIRSF" id="PIRSF017269">
    <property type="entry name" value="GCD14"/>
    <property type="match status" value="1"/>
</dbReference>
<evidence type="ECO:0000256" key="3">
    <source>
        <dbReference type="ARBA" id="ARBA00022691"/>
    </source>
</evidence>
<reference evidence="8" key="1">
    <citation type="submission" date="2012-02" db="EMBL/GenBank/DDBJ databases">
        <title>Complete sequence of chromosome of Methanomethylovorans hollandica DSM 15978.</title>
        <authorList>
            <person name="Lucas S."/>
            <person name="Copeland A."/>
            <person name="Lapidus A."/>
            <person name="Glavina del Rio T."/>
            <person name="Dalin E."/>
            <person name="Tice H."/>
            <person name="Bruce D."/>
            <person name="Goodwin L."/>
            <person name="Pitluck S."/>
            <person name="Peters L."/>
            <person name="Mikhailova N."/>
            <person name="Held B."/>
            <person name="Kyrpides N."/>
            <person name="Mavromatis K."/>
            <person name="Ivanova N."/>
            <person name="Brettin T."/>
            <person name="Detter J.C."/>
            <person name="Han C."/>
            <person name="Larimer F."/>
            <person name="Land M."/>
            <person name="Hauser L."/>
            <person name="Markowitz V."/>
            <person name="Cheng J.-F."/>
            <person name="Hugenholtz P."/>
            <person name="Woyke T."/>
            <person name="Wu D."/>
            <person name="Spring S."/>
            <person name="Schroeder M."/>
            <person name="Brambilla E."/>
            <person name="Klenk H.-P."/>
            <person name="Eisen J.A."/>
        </authorList>
    </citation>
    <scope>NUCLEOTIDE SEQUENCE [LARGE SCALE GENOMIC DNA]</scope>
    <source>
        <strain evidence="8">DSM 15978 / NBRC 107637 / DMS1</strain>
    </source>
</reference>
<feature type="binding site" evidence="5">
    <location>
        <begin position="106"/>
        <end position="109"/>
    </location>
    <ligand>
        <name>S-adenosyl-L-methionine</name>
        <dbReference type="ChEBI" id="CHEBI:59789"/>
    </ligand>
</feature>
<name>L0KXT7_METHD</name>
<dbReference type="EMBL" id="CP003362">
    <property type="protein sequence ID" value="AGB50272.1"/>
    <property type="molecule type" value="Genomic_DNA"/>
</dbReference>
<dbReference type="Gene3D" id="3.10.330.20">
    <property type="match status" value="1"/>
</dbReference>
<keyword evidence="3 5" id="KW-0949">S-adenosyl-L-methionine</keyword>
<dbReference type="Gene3D" id="3.40.50.150">
    <property type="entry name" value="Vaccinia Virus protein VP39"/>
    <property type="match status" value="1"/>
</dbReference>
<dbReference type="HOGENOM" id="CLU_025402_0_2_2"/>
<sequence length="250" mass="27623">MEYGEMVLLRTFFKEKPREFIVCVSEDAFHSDFGIIELEELTRLSSGDKICSHKGQEFIVQKPRMPDMFRHAQRSGAPMMPKDIGMVIAYTGICKNDVVLDAGTGSGILSMYLGSIAKKVVTYEVKENFAQLARSNISKAGLDNVEVRCGNIVEEISKIEEKFDVVTLDTINSPEVIPMVRRVLVPGGFVVTYSPFIEQTIAIRKALDASGPWDVTTIECIERPLSVSERGTRPATGGVGHTGYITIARV</sequence>
<evidence type="ECO:0000256" key="5">
    <source>
        <dbReference type="PIRSR" id="PIRSR017269-1"/>
    </source>
</evidence>
<dbReference type="PANTHER" id="PTHR12133">
    <property type="entry name" value="TRNA (ADENINE(58)-N(1))-METHYLTRANSFERASE"/>
    <property type="match status" value="1"/>
</dbReference>
<evidence type="ECO:0000256" key="4">
    <source>
        <dbReference type="ARBA" id="ARBA00022694"/>
    </source>
</evidence>
<keyword evidence="2 7" id="KW-0808">Transferase</keyword>
<dbReference type="GeneID" id="14406620"/>
<dbReference type="Proteomes" id="UP000010866">
    <property type="component" value="Chromosome"/>
</dbReference>
<keyword evidence="8" id="KW-1185">Reference proteome</keyword>
<dbReference type="InterPro" id="IPR014816">
    <property type="entry name" value="tRNA_MeTrfase_Gcd14"/>
</dbReference>
<evidence type="ECO:0000256" key="1">
    <source>
        <dbReference type="ARBA" id="ARBA00022603"/>
    </source>
</evidence>
<keyword evidence="4" id="KW-0819">tRNA processing</keyword>
<feature type="binding site" evidence="5">
    <location>
        <position position="124"/>
    </location>
    <ligand>
        <name>S-adenosyl-L-methionine</name>
        <dbReference type="ChEBI" id="CHEBI:59789"/>
    </ligand>
</feature>
<dbReference type="RefSeq" id="WP_015325437.1">
    <property type="nucleotide sequence ID" value="NC_019977.1"/>
</dbReference>
<dbReference type="GO" id="GO:0031515">
    <property type="term" value="C:tRNA (m1A) methyltransferase complex"/>
    <property type="evidence" value="ECO:0007669"/>
    <property type="project" value="InterPro"/>
</dbReference>
<keyword evidence="1 7" id="KW-0489">Methyltransferase</keyword>
<dbReference type="Pfam" id="PF08704">
    <property type="entry name" value="GCD14"/>
    <property type="match status" value="1"/>
</dbReference>
<dbReference type="GO" id="GO:0030488">
    <property type="term" value="P:tRNA methylation"/>
    <property type="evidence" value="ECO:0007669"/>
    <property type="project" value="InterPro"/>
</dbReference>
<dbReference type="STRING" id="867904.Metho_2107"/>
<dbReference type="PANTHER" id="PTHR12133:SF1">
    <property type="entry name" value="TRNA (ADENINE(58)-N(1))-METHYLTRANSFERASE, MITOCHONDRIAL"/>
    <property type="match status" value="1"/>
</dbReference>
<evidence type="ECO:0000259" key="6">
    <source>
        <dbReference type="Pfam" id="PF08704"/>
    </source>
</evidence>
<gene>
    <name evidence="7" type="ordered locus">Metho_2107</name>
</gene>
<dbReference type="InterPro" id="IPR049470">
    <property type="entry name" value="TRM61_C"/>
</dbReference>
<accession>L0KXT7</accession>
<organism evidence="7 8">
    <name type="scientific">Methanomethylovorans hollandica (strain DSM 15978 / NBRC 107637 / DMS1)</name>
    <dbReference type="NCBI Taxonomy" id="867904"/>
    <lineage>
        <taxon>Archaea</taxon>
        <taxon>Methanobacteriati</taxon>
        <taxon>Methanobacteriota</taxon>
        <taxon>Stenosarchaea group</taxon>
        <taxon>Methanomicrobia</taxon>
        <taxon>Methanosarcinales</taxon>
        <taxon>Methanosarcinaceae</taxon>
        <taxon>Methanomethylovorans</taxon>
    </lineage>
</organism>
<dbReference type="SUPFAM" id="SSF53335">
    <property type="entry name" value="S-adenosyl-L-methionine-dependent methyltransferases"/>
    <property type="match status" value="1"/>
</dbReference>
<feature type="binding site" evidence="5">
    <location>
        <position position="169"/>
    </location>
    <ligand>
        <name>S-adenosyl-L-methionine</name>
        <dbReference type="ChEBI" id="CHEBI:59789"/>
    </ligand>
</feature>
<dbReference type="OrthoDB" id="30774at2157"/>
<feature type="domain" description="tRNA (adenine(58)-N(1))-methyltransferase catalytic subunit TRM61 C-terminal" evidence="6">
    <location>
        <begin position="82"/>
        <end position="228"/>
    </location>
</feature>
<evidence type="ECO:0000313" key="7">
    <source>
        <dbReference type="EMBL" id="AGB50272.1"/>
    </source>
</evidence>
<protein>
    <submittedName>
        <fullName evidence="7">tRNA(1-methyladenosine) methyltransferase-like methyltransferase</fullName>
    </submittedName>
</protein>
<dbReference type="CDD" id="cd02440">
    <property type="entry name" value="AdoMet_MTases"/>
    <property type="match status" value="1"/>
</dbReference>
<evidence type="ECO:0000256" key="2">
    <source>
        <dbReference type="ARBA" id="ARBA00022679"/>
    </source>
</evidence>
<proteinExistence type="predicted"/>
<dbReference type="AlphaFoldDB" id="L0KXT7"/>
<evidence type="ECO:0000313" key="8">
    <source>
        <dbReference type="Proteomes" id="UP000010866"/>
    </source>
</evidence>
<dbReference type="KEGG" id="mhz:Metho_2107"/>
<dbReference type="InterPro" id="IPR029063">
    <property type="entry name" value="SAM-dependent_MTases_sf"/>
</dbReference>
<dbReference type="PROSITE" id="PS51620">
    <property type="entry name" value="SAM_TRM61"/>
    <property type="match status" value="1"/>
</dbReference>
<dbReference type="GO" id="GO:0160107">
    <property type="term" value="F:tRNA (adenine(58)-N1)-methyltransferase activity"/>
    <property type="evidence" value="ECO:0007669"/>
    <property type="project" value="InterPro"/>
</dbReference>